<protein>
    <submittedName>
        <fullName evidence="1">Uncharacterized protein</fullName>
    </submittedName>
</protein>
<name>A0A0F9LS02_9ZZZZ</name>
<organism evidence="1">
    <name type="scientific">marine sediment metagenome</name>
    <dbReference type="NCBI Taxonomy" id="412755"/>
    <lineage>
        <taxon>unclassified sequences</taxon>
        <taxon>metagenomes</taxon>
        <taxon>ecological metagenomes</taxon>
    </lineage>
</organism>
<accession>A0A0F9LS02</accession>
<evidence type="ECO:0000313" key="1">
    <source>
        <dbReference type="EMBL" id="KKM97929.1"/>
    </source>
</evidence>
<proteinExistence type="predicted"/>
<sequence>MSCLTKIAAVIVNTCANVPASGLKVKAWILNRADVTWGVGASATLIVTGANASGKQAWVMTAVKKEMDAGADAVVADNLPGLYKHTITIQPYERDEDAIKNIDDMDDIVVVLELQGGEKVADLYKEGKFILLGLDNGLHKEAATWKALDNHGIPTYTFSSREGEEEKYSRYVFWVAADTYAATLAALVALETPGI</sequence>
<dbReference type="AlphaFoldDB" id="A0A0F9LS02"/>
<reference evidence="1" key="1">
    <citation type="journal article" date="2015" name="Nature">
        <title>Complex archaea that bridge the gap between prokaryotes and eukaryotes.</title>
        <authorList>
            <person name="Spang A."/>
            <person name="Saw J.H."/>
            <person name="Jorgensen S.L."/>
            <person name="Zaremba-Niedzwiedzka K."/>
            <person name="Martijn J."/>
            <person name="Lind A.E."/>
            <person name="van Eijk R."/>
            <person name="Schleper C."/>
            <person name="Guy L."/>
            <person name="Ettema T.J."/>
        </authorList>
    </citation>
    <scope>NUCLEOTIDE SEQUENCE</scope>
</reference>
<gene>
    <name evidence="1" type="ORF">LCGC14_1163080</name>
</gene>
<dbReference type="EMBL" id="LAZR01005690">
    <property type="protein sequence ID" value="KKM97929.1"/>
    <property type="molecule type" value="Genomic_DNA"/>
</dbReference>
<comment type="caution">
    <text evidence="1">The sequence shown here is derived from an EMBL/GenBank/DDBJ whole genome shotgun (WGS) entry which is preliminary data.</text>
</comment>